<accession>A0A0F9J0C8</accession>
<organism evidence="2">
    <name type="scientific">marine sediment metagenome</name>
    <dbReference type="NCBI Taxonomy" id="412755"/>
    <lineage>
        <taxon>unclassified sequences</taxon>
        <taxon>metagenomes</taxon>
        <taxon>ecological metagenomes</taxon>
    </lineage>
</organism>
<dbReference type="EMBL" id="LAZR01012623">
    <property type="protein sequence ID" value="KKM25874.1"/>
    <property type="molecule type" value="Genomic_DNA"/>
</dbReference>
<feature type="compositionally biased region" description="Acidic residues" evidence="1">
    <location>
        <begin position="167"/>
        <end position="176"/>
    </location>
</feature>
<feature type="region of interest" description="Disordered" evidence="1">
    <location>
        <begin position="88"/>
        <end position="176"/>
    </location>
</feature>
<evidence type="ECO:0000313" key="2">
    <source>
        <dbReference type="EMBL" id="KKM25874.1"/>
    </source>
</evidence>
<proteinExistence type="predicted"/>
<comment type="caution">
    <text evidence="2">The sequence shown here is derived from an EMBL/GenBank/DDBJ whole genome shotgun (WGS) entry which is preliminary data.</text>
</comment>
<dbReference type="AlphaFoldDB" id="A0A0F9J0C8"/>
<reference evidence="2" key="1">
    <citation type="journal article" date="2015" name="Nature">
        <title>Complex archaea that bridge the gap between prokaryotes and eukaryotes.</title>
        <authorList>
            <person name="Spang A."/>
            <person name="Saw J.H."/>
            <person name="Jorgensen S.L."/>
            <person name="Zaremba-Niedzwiedzka K."/>
            <person name="Martijn J."/>
            <person name="Lind A.E."/>
            <person name="van Eijk R."/>
            <person name="Schleper C."/>
            <person name="Guy L."/>
            <person name="Ettema T.J."/>
        </authorList>
    </citation>
    <scope>NUCLEOTIDE SEQUENCE</scope>
</reference>
<protein>
    <submittedName>
        <fullName evidence="2">Uncharacterized protein</fullName>
    </submittedName>
</protein>
<evidence type="ECO:0000256" key="1">
    <source>
        <dbReference type="SAM" id="MobiDB-lite"/>
    </source>
</evidence>
<sequence length="176" mass="19765">MTRQATPKAIAALTNMRRTRETLRERSEQVFIDRDLTTTDKVIDDDVRKEELERLDEVILRVGSRIDDLDKQIEAHIEEHPDAELLAKIGPQGLQAPSGAMSVSRQTRRARERAQVKAQRRMPAEKPESDTAAEPTPISKSEAKRLKVLTAQDPTDPDPARKPAPETAEEAPEAEE</sequence>
<name>A0A0F9J0C8_9ZZZZ</name>
<gene>
    <name evidence="2" type="ORF">LCGC14_1590570</name>
</gene>